<dbReference type="InterPro" id="IPR001972">
    <property type="entry name" value="Stomatin_HflK_fam"/>
</dbReference>
<evidence type="ECO:0000313" key="8">
    <source>
        <dbReference type="Proteomes" id="UP000192907"/>
    </source>
</evidence>
<evidence type="ECO:0000256" key="5">
    <source>
        <dbReference type="SAM" id="Phobius"/>
    </source>
</evidence>
<keyword evidence="8" id="KW-1185">Reference proteome</keyword>
<dbReference type="FunFam" id="3.30.479.30:FF:000004">
    <property type="entry name" value="Putative membrane protease family, stomatin"/>
    <property type="match status" value="1"/>
</dbReference>
<proteinExistence type="inferred from homology"/>
<feature type="transmembrane region" description="Helical" evidence="5">
    <location>
        <begin position="6"/>
        <end position="24"/>
    </location>
</feature>
<dbReference type="InterPro" id="IPR043202">
    <property type="entry name" value="Band-7_stomatin-like"/>
</dbReference>
<keyword evidence="5" id="KW-0812">Transmembrane</keyword>
<dbReference type="InterPro" id="IPR018080">
    <property type="entry name" value="Band_7/stomatin-like_CS"/>
</dbReference>
<organism evidence="7 8">
    <name type="scientific">Pseudobacteriovorax antillogorgiicola</name>
    <dbReference type="NCBI Taxonomy" id="1513793"/>
    <lineage>
        <taxon>Bacteria</taxon>
        <taxon>Pseudomonadati</taxon>
        <taxon>Bdellovibrionota</taxon>
        <taxon>Oligoflexia</taxon>
        <taxon>Oligoflexales</taxon>
        <taxon>Pseudobacteriovoracaceae</taxon>
        <taxon>Pseudobacteriovorax</taxon>
    </lineage>
</organism>
<dbReference type="RefSeq" id="WP_132321443.1">
    <property type="nucleotide sequence ID" value="NZ_FWZT01000014.1"/>
</dbReference>
<comment type="subcellular location">
    <subcellularLocation>
        <location evidence="1">Membrane</location>
        <topology evidence="1">Single-pass membrane protein</topology>
    </subcellularLocation>
</comment>
<dbReference type="Gene3D" id="3.30.479.30">
    <property type="entry name" value="Band 7 domain"/>
    <property type="match status" value="1"/>
</dbReference>
<dbReference type="Pfam" id="PF01145">
    <property type="entry name" value="Band_7"/>
    <property type="match status" value="1"/>
</dbReference>
<keyword evidence="5" id="KW-1133">Transmembrane helix</keyword>
<keyword evidence="4 5" id="KW-0472">Membrane</keyword>
<reference evidence="8" key="1">
    <citation type="submission" date="2017-04" db="EMBL/GenBank/DDBJ databases">
        <authorList>
            <person name="Varghese N."/>
            <person name="Submissions S."/>
        </authorList>
    </citation>
    <scope>NUCLEOTIDE SEQUENCE [LARGE SCALE GENOMIC DNA]</scope>
    <source>
        <strain evidence="8">RKEM611</strain>
    </source>
</reference>
<dbReference type="SUPFAM" id="SSF117892">
    <property type="entry name" value="Band 7/SPFH domain"/>
    <property type="match status" value="1"/>
</dbReference>
<evidence type="ECO:0000256" key="1">
    <source>
        <dbReference type="ARBA" id="ARBA00004167"/>
    </source>
</evidence>
<evidence type="ECO:0000256" key="4">
    <source>
        <dbReference type="ARBA" id="ARBA00023136"/>
    </source>
</evidence>
<dbReference type="SMART" id="SM00244">
    <property type="entry name" value="PHB"/>
    <property type="match status" value="1"/>
</dbReference>
<sequence>MGIGLIILVMLVLLILFSMVRIISEYERAIVFRFGRALPEPKGPGIIFLIPGVDRVEAKVSIRTVTMDIDPQDVITQDNISLKVNAVLYFKVIDSMKAVLNVENYLYATAQLAQTHLRSALGEHSLDELLMNREKINSQLQTILDQNTDPWGIKVVAVEIKHVDLPPDQQRAMAKQAEAERERRAKVIAAEGELQAARQLREAADTLTENPASIQLRYLQTIADISDNNTKTIIFPLPLNILDIFNKIAEDSNDKV</sequence>
<dbReference type="EMBL" id="FWZT01000014">
    <property type="protein sequence ID" value="SMF46918.1"/>
    <property type="molecule type" value="Genomic_DNA"/>
</dbReference>
<dbReference type="PANTHER" id="PTHR10264">
    <property type="entry name" value="BAND 7 PROTEIN-RELATED"/>
    <property type="match status" value="1"/>
</dbReference>
<dbReference type="AlphaFoldDB" id="A0A1Y6C6S4"/>
<dbReference type="CDD" id="cd08826">
    <property type="entry name" value="SPFH_eoslipins_u1"/>
    <property type="match status" value="1"/>
</dbReference>
<dbReference type="OrthoDB" id="5291859at2"/>
<protein>
    <recommendedName>
        <fullName evidence="3">Protein QmcA</fullName>
    </recommendedName>
</protein>
<dbReference type="PANTHER" id="PTHR10264:SF19">
    <property type="entry name" value="AT06885P-RELATED"/>
    <property type="match status" value="1"/>
</dbReference>
<gene>
    <name evidence="7" type="ORF">SAMN06296036_11489</name>
</gene>
<dbReference type="InterPro" id="IPR001107">
    <property type="entry name" value="Band_7"/>
</dbReference>
<dbReference type="GO" id="GO:0098552">
    <property type="term" value="C:side of membrane"/>
    <property type="evidence" value="ECO:0007669"/>
    <property type="project" value="UniProtKB-ARBA"/>
</dbReference>
<dbReference type="PRINTS" id="PR00721">
    <property type="entry name" value="STOMATIN"/>
</dbReference>
<dbReference type="Gene3D" id="6.10.250.2090">
    <property type="match status" value="1"/>
</dbReference>
<dbReference type="PROSITE" id="PS01270">
    <property type="entry name" value="BAND_7"/>
    <property type="match status" value="1"/>
</dbReference>
<evidence type="ECO:0000259" key="6">
    <source>
        <dbReference type="SMART" id="SM00244"/>
    </source>
</evidence>
<accession>A0A1Y6C6S4</accession>
<feature type="domain" description="Band 7" evidence="6">
    <location>
        <begin position="18"/>
        <end position="177"/>
    </location>
</feature>
<evidence type="ECO:0000256" key="3">
    <source>
        <dbReference type="ARBA" id="ARBA00017055"/>
    </source>
</evidence>
<comment type="similarity">
    <text evidence="2">Belongs to the band 7/mec-2 family.</text>
</comment>
<evidence type="ECO:0000256" key="2">
    <source>
        <dbReference type="ARBA" id="ARBA00008164"/>
    </source>
</evidence>
<dbReference type="Proteomes" id="UP000192907">
    <property type="component" value="Unassembled WGS sequence"/>
</dbReference>
<dbReference type="InterPro" id="IPR036013">
    <property type="entry name" value="Band_7/SPFH_dom_sf"/>
</dbReference>
<evidence type="ECO:0000313" key="7">
    <source>
        <dbReference type="EMBL" id="SMF46918.1"/>
    </source>
</evidence>
<dbReference type="STRING" id="1513793.SAMN06296036_11489"/>
<name>A0A1Y6C6S4_9BACT</name>
<dbReference type="GO" id="GO:0005886">
    <property type="term" value="C:plasma membrane"/>
    <property type="evidence" value="ECO:0007669"/>
    <property type="project" value="InterPro"/>
</dbReference>